<keyword evidence="2" id="KW-0479">Metal-binding</keyword>
<dbReference type="NCBIfam" id="TIGR01509">
    <property type="entry name" value="HAD-SF-IA-v3"/>
    <property type="match status" value="1"/>
</dbReference>
<sequence>MNVCSYVSIRTPSVSVNRVCVFSAKKTGNFFSFLFLCKKYDIMESAKNICEVTAMALKAVLFDLDNTLYDFSTAHKLALRAMAEYGESRFDVPARRFLLAYQQADKQLKEELPYVAACHNRVLISQRMLELLGLPSVVTPLELYETYWSTLLHSIKPREGVVELLSRLHHQRIRTGICTDMTAHIQHRKIAALGIAGYLDVMVSSEEAGVEKPNPKIFHDCLNKLHVRPNEALFIGDSFERDVCGAHAAGLIPFWLNTTNEPAPEADFRYKELHSLKELL</sequence>
<organism evidence="5 6">
    <name type="scientific">Butyricicoccus porcorum</name>
    <dbReference type="NCBI Taxonomy" id="1945634"/>
    <lineage>
        <taxon>Bacteria</taxon>
        <taxon>Bacillati</taxon>
        <taxon>Bacillota</taxon>
        <taxon>Clostridia</taxon>
        <taxon>Eubacteriales</taxon>
        <taxon>Butyricicoccaceae</taxon>
        <taxon>Butyricicoccus</taxon>
    </lineage>
</organism>
<dbReference type="PANTHER" id="PTHR46470:SF2">
    <property type="entry name" value="GLYCERALDEHYDE 3-PHOSPHATE PHOSPHATASE"/>
    <property type="match status" value="1"/>
</dbReference>
<dbReference type="GO" id="GO:0046872">
    <property type="term" value="F:metal ion binding"/>
    <property type="evidence" value="ECO:0007669"/>
    <property type="project" value="UniProtKB-KW"/>
</dbReference>
<reference evidence="5 6" key="1">
    <citation type="submission" date="2017-05" db="EMBL/GenBank/DDBJ databases">
        <title>Butyricicoccus porcorum sp. nov. a butyrate-producing bacterium from the swine intestinal tract.</title>
        <authorList>
            <person name="Trachsel J."/>
            <person name="Humphrey S."/>
            <person name="Allen H.K."/>
        </authorList>
    </citation>
    <scope>NUCLEOTIDE SEQUENCE [LARGE SCALE GENOMIC DNA]</scope>
    <source>
        <strain evidence="5">BB10</strain>
    </source>
</reference>
<gene>
    <name evidence="5" type="ORF">CBW42_10805</name>
</gene>
<comment type="cofactor">
    <cofactor evidence="1">
        <name>Mg(2+)</name>
        <dbReference type="ChEBI" id="CHEBI:18420"/>
    </cofactor>
</comment>
<dbReference type="SFLD" id="SFLDG01129">
    <property type="entry name" value="C1.5:_HAD__Beta-PGM__Phosphata"/>
    <property type="match status" value="1"/>
</dbReference>
<dbReference type="EMBL" id="NHOC01000009">
    <property type="protein sequence ID" value="OUM19959.1"/>
    <property type="molecule type" value="Genomic_DNA"/>
</dbReference>
<protein>
    <recommendedName>
        <fullName evidence="7">Hydrolase</fullName>
    </recommendedName>
</protein>
<dbReference type="PRINTS" id="PR00413">
    <property type="entry name" value="HADHALOGNASE"/>
</dbReference>
<evidence type="ECO:0008006" key="7">
    <source>
        <dbReference type="Google" id="ProtNLM"/>
    </source>
</evidence>
<dbReference type="GO" id="GO:0016791">
    <property type="term" value="F:phosphatase activity"/>
    <property type="evidence" value="ECO:0007669"/>
    <property type="project" value="TreeGrafter"/>
</dbReference>
<evidence type="ECO:0000256" key="2">
    <source>
        <dbReference type="ARBA" id="ARBA00022723"/>
    </source>
</evidence>
<proteinExistence type="predicted"/>
<evidence type="ECO:0000256" key="4">
    <source>
        <dbReference type="ARBA" id="ARBA00022842"/>
    </source>
</evidence>
<evidence type="ECO:0000313" key="5">
    <source>
        <dbReference type="EMBL" id="OUM19959.1"/>
    </source>
</evidence>
<dbReference type="NCBIfam" id="TIGR01549">
    <property type="entry name" value="HAD-SF-IA-v1"/>
    <property type="match status" value="1"/>
</dbReference>
<comment type="caution">
    <text evidence="5">The sequence shown here is derived from an EMBL/GenBank/DDBJ whole genome shotgun (WGS) entry which is preliminary data.</text>
</comment>
<accession>A0A252F2J1</accession>
<evidence type="ECO:0000256" key="3">
    <source>
        <dbReference type="ARBA" id="ARBA00022801"/>
    </source>
</evidence>
<dbReference type="Gene3D" id="1.10.150.520">
    <property type="match status" value="1"/>
</dbReference>
<dbReference type="SFLD" id="SFLDS00003">
    <property type="entry name" value="Haloacid_Dehalogenase"/>
    <property type="match status" value="1"/>
</dbReference>
<dbReference type="GO" id="GO:0044281">
    <property type="term" value="P:small molecule metabolic process"/>
    <property type="evidence" value="ECO:0007669"/>
    <property type="project" value="UniProtKB-ARBA"/>
</dbReference>
<dbReference type="Proteomes" id="UP000194903">
    <property type="component" value="Unassembled WGS sequence"/>
</dbReference>
<evidence type="ECO:0000313" key="6">
    <source>
        <dbReference type="Proteomes" id="UP000194903"/>
    </source>
</evidence>
<keyword evidence="3" id="KW-0378">Hydrolase</keyword>
<dbReference type="InterPro" id="IPR023214">
    <property type="entry name" value="HAD_sf"/>
</dbReference>
<dbReference type="InterPro" id="IPR051400">
    <property type="entry name" value="HAD-like_hydrolase"/>
</dbReference>
<dbReference type="SUPFAM" id="SSF56784">
    <property type="entry name" value="HAD-like"/>
    <property type="match status" value="1"/>
</dbReference>
<evidence type="ECO:0000256" key="1">
    <source>
        <dbReference type="ARBA" id="ARBA00001946"/>
    </source>
</evidence>
<dbReference type="InterPro" id="IPR036412">
    <property type="entry name" value="HAD-like_sf"/>
</dbReference>
<keyword evidence="4" id="KW-0460">Magnesium</keyword>
<name>A0A252F2J1_9FIRM</name>
<dbReference type="Pfam" id="PF00702">
    <property type="entry name" value="Hydrolase"/>
    <property type="match status" value="1"/>
</dbReference>
<keyword evidence="6" id="KW-1185">Reference proteome</keyword>
<dbReference type="InterPro" id="IPR006439">
    <property type="entry name" value="HAD-SF_hydro_IA"/>
</dbReference>
<dbReference type="PANTHER" id="PTHR46470">
    <property type="entry name" value="N-ACYLNEURAMINATE-9-PHOSPHATASE"/>
    <property type="match status" value="1"/>
</dbReference>
<dbReference type="OrthoDB" id="9794086at2"/>
<dbReference type="SFLD" id="SFLDG01135">
    <property type="entry name" value="C1.5.6:_HAD__Beta-PGM__Phospha"/>
    <property type="match status" value="1"/>
</dbReference>
<dbReference type="Gene3D" id="3.40.50.1000">
    <property type="entry name" value="HAD superfamily/HAD-like"/>
    <property type="match status" value="1"/>
</dbReference>
<dbReference type="AlphaFoldDB" id="A0A252F2J1"/>